<dbReference type="RefSeq" id="XP_040757274.1">
    <property type="nucleotide sequence ID" value="XM_040905339.1"/>
</dbReference>
<dbReference type="Proteomes" id="UP000076871">
    <property type="component" value="Unassembled WGS sequence"/>
</dbReference>
<dbReference type="GeneID" id="63822369"/>
<name>A0A165ARS0_9APHY</name>
<evidence type="ECO:0000313" key="1">
    <source>
        <dbReference type="EMBL" id="KZS99533.1"/>
    </source>
</evidence>
<organism evidence="1 2">
    <name type="scientific">Laetiporus sulphureus 93-53</name>
    <dbReference type="NCBI Taxonomy" id="1314785"/>
    <lineage>
        <taxon>Eukaryota</taxon>
        <taxon>Fungi</taxon>
        <taxon>Dikarya</taxon>
        <taxon>Basidiomycota</taxon>
        <taxon>Agaricomycotina</taxon>
        <taxon>Agaricomycetes</taxon>
        <taxon>Polyporales</taxon>
        <taxon>Laetiporus</taxon>
    </lineage>
</organism>
<dbReference type="STRING" id="1314785.A0A165ARS0"/>
<protein>
    <submittedName>
        <fullName evidence="1">Uncharacterized protein</fullName>
    </submittedName>
</protein>
<gene>
    <name evidence="1" type="ORF">LAESUDRAFT_667869</name>
</gene>
<accession>A0A165ARS0</accession>
<dbReference type="InParanoid" id="A0A165ARS0"/>
<evidence type="ECO:0000313" key="2">
    <source>
        <dbReference type="Proteomes" id="UP000076871"/>
    </source>
</evidence>
<proteinExistence type="predicted"/>
<dbReference type="EMBL" id="KV427801">
    <property type="protein sequence ID" value="KZS99533.1"/>
    <property type="molecule type" value="Genomic_DNA"/>
</dbReference>
<keyword evidence="2" id="KW-1185">Reference proteome</keyword>
<sequence>MHNLFLGLVQYHARTIIGMDMPAADPYDDDINVDIDVEPSGMDDERHSKILLQVRKIERLLMSVPTAKQLGSNSRGALRFVCRNRGADQSSWGPTRKLKKIVLVNALLDSIHTAPTATSSLATESTVTLILPELLIGNQFVDECVEPTQDEDVSTRRHTSSSVFSRQDLEHLQADIALTSRPTYSKGPPRNIGTTARGKLKADYWKAVIEFELPVSMLKRWCRTCTPTHPGDDVRRELVRSTIYKTHMNSYLSSILRLRPERSLRPNHHNALHLGDFLLRFGPIHGWWMFPFERIIGILQQTATNGKLGQLEKTMLETFCAAANMKAFMKCTHFPDVLQQCASIIETCYQDDDRGTLRTDMRTFLNLRDGAAALNDEWIGEVGRNSIPTYAMRYQQ</sequence>
<dbReference type="OrthoDB" id="3247418at2759"/>
<dbReference type="AlphaFoldDB" id="A0A165ARS0"/>
<reference evidence="1 2" key="1">
    <citation type="journal article" date="2016" name="Mol. Biol. Evol.">
        <title>Comparative Genomics of Early-Diverging Mushroom-Forming Fungi Provides Insights into the Origins of Lignocellulose Decay Capabilities.</title>
        <authorList>
            <person name="Nagy L.G."/>
            <person name="Riley R."/>
            <person name="Tritt A."/>
            <person name="Adam C."/>
            <person name="Daum C."/>
            <person name="Floudas D."/>
            <person name="Sun H."/>
            <person name="Yadav J.S."/>
            <person name="Pangilinan J."/>
            <person name="Larsson K.H."/>
            <person name="Matsuura K."/>
            <person name="Barry K."/>
            <person name="Labutti K."/>
            <person name="Kuo R."/>
            <person name="Ohm R.A."/>
            <person name="Bhattacharya S.S."/>
            <person name="Shirouzu T."/>
            <person name="Yoshinaga Y."/>
            <person name="Martin F.M."/>
            <person name="Grigoriev I.V."/>
            <person name="Hibbett D.S."/>
        </authorList>
    </citation>
    <scope>NUCLEOTIDE SEQUENCE [LARGE SCALE GENOMIC DNA]</scope>
    <source>
        <strain evidence="1 2">93-53</strain>
    </source>
</reference>